<organism evidence="12 13">
    <name type="scientific">Blepharisma stoltei</name>
    <dbReference type="NCBI Taxonomy" id="1481888"/>
    <lineage>
        <taxon>Eukaryota</taxon>
        <taxon>Sar</taxon>
        <taxon>Alveolata</taxon>
        <taxon>Ciliophora</taxon>
        <taxon>Postciliodesmatophora</taxon>
        <taxon>Heterotrichea</taxon>
        <taxon>Heterotrichida</taxon>
        <taxon>Blepharismidae</taxon>
        <taxon>Blepharisma</taxon>
    </lineage>
</organism>
<evidence type="ECO:0000313" key="13">
    <source>
        <dbReference type="Proteomes" id="UP001162131"/>
    </source>
</evidence>
<evidence type="ECO:0000256" key="1">
    <source>
        <dbReference type="ARBA" id="ARBA00013184"/>
    </source>
</evidence>
<comment type="caution">
    <text evidence="12">The sequence shown here is derived from an EMBL/GenBank/DDBJ whole genome shotgun (WGS) entry which is preliminary data.</text>
</comment>
<dbReference type="CDD" id="cd04301">
    <property type="entry name" value="NAT_SF"/>
    <property type="match status" value="1"/>
</dbReference>
<proteinExistence type="inferred from homology"/>
<comment type="similarity">
    <text evidence="6">Belongs to the acetyltransferase family. NAA60 subfamily.</text>
</comment>
<evidence type="ECO:0000256" key="3">
    <source>
        <dbReference type="ARBA" id="ARBA00022829"/>
    </source>
</evidence>
<feature type="domain" description="N-acetyltransferase" evidence="11">
    <location>
        <begin position="39"/>
        <end position="209"/>
    </location>
</feature>
<sequence length="245" mass="28742">MKTTKSGSYPPSIIPELQSYSHFWIRNHLEEIKNKPPSIIYRPINKSELKEIKALHKEWFPINYSDALFDMIGSSLYSIAAVFDTKEYGESEIIFAGLILFRVSHNESNGFLRCTYFMQNTYSCYIITIGVIEELRCLGIGSELILRMQRQAESLIEMPLYIYLHVVVYNNEAIAFYERKGFIRAEHISDHYYIDGKFYDAYLYIFYINNAKTPIVTWENVGKMFKSIMHFPARVKSLFVNQKIN</sequence>
<evidence type="ECO:0000256" key="8">
    <source>
        <dbReference type="ARBA" id="ARBA00026144"/>
    </source>
</evidence>
<dbReference type="Proteomes" id="UP001162131">
    <property type="component" value="Unassembled WGS sequence"/>
</dbReference>
<dbReference type="InterPro" id="IPR045141">
    <property type="entry name" value="NAA60-like"/>
</dbReference>
<dbReference type="InterPro" id="IPR016181">
    <property type="entry name" value="Acyl_CoA_acyltransferase"/>
</dbReference>
<dbReference type="EC" id="2.3.1.259" evidence="7"/>
<evidence type="ECO:0000256" key="6">
    <source>
        <dbReference type="ARBA" id="ARBA00025774"/>
    </source>
</evidence>
<dbReference type="AlphaFoldDB" id="A0AAU9JHN0"/>
<protein>
    <recommendedName>
        <fullName evidence="8">N-alpha-acetyltransferase 60</fullName>
        <ecNumber evidence="7">2.3.1.259</ecNumber>
        <ecNumber evidence="1">2.3.1.48</ecNumber>
    </recommendedName>
</protein>
<gene>
    <name evidence="12" type="ORF">BSTOLATCC_MIC37919</name>
</gene>
<dbReference type="EC" id="2.3.1.48" evidence="1"/>
<dbReference type="GO" id="GO:0000139">
    <property type="term" value="C:Golgi membrane"/>
    <property type="evidence" value="ECO:0007669"/>
    <property type="project" value="TreeGrafter"/>
</dbReference>
<evidence type="ECO:0000256" key="7">
    <source>
        <dbReference type="ARBA" id="ARBA00026111"/>
    </source>
</evidence>
<dbReference type="PANTHER" id="PTHR14744:SF15">
    <property type="entry name" value="N-ALPHA-ACETYLTRANSFERASE 60"/>
    <property type="match status" value="1"/>
</dbReference>
<dbReference type="GO" id="GO:0007059">
    <property type="term" value="P:chromosome segregation"/>
    <property type="evidence" value="ECO:0007669"/>
    <property type="project" value="UniProtKB-KW"/>
</dbReference>
<evidence type="ECO:0000256" key="10">
    <source>
        <dbReference type="ARBA" id="ARBA00048848"/>
    </source>
</evidence>
<keyword evidence="3" id="KW-0159">Chromosome partition</keyword>
<evidence type="ECO:0000256" key="4">
    <source>
        <dbReference type="ARBA" id="ARBA00022853"/>
    </source>
</evidence>
<comment type="catalytic activity">
    <reaction evidence="9">
        <text>L-lysyl-[protein] + acetyl-CoA = N(6)-acetyl-L-lysyl-[protein] + CoA + H(+)</text>
        <dbReference type="Rhea" id="RHEA:45948"/>
        <dbReference type="Rhea" id="RHEA-COMP:9752"/>
        <dbReference type="Rhea" id="RHEA-COMP:10731"/>
        <dbReference type="ChEBI" id="CHEBI:15378"/>
        <dbReference type="ChEBI" id="CHEBI:29969"/>
        <dbReference type="ChEBI" id="CHEBI:57287"/>
        <dbReference type="ChEBI" id="CHEBI:57288"/>
        <dbReference type="ChEBI" id="CHEBI:61930"/>
        <dbReference type="EC" id="2.3.1.48"/>
    </reaction>
</comment>
<reference evidence="12" key="1">
    <citation type="submission" date="2021-09" db="EMBL/GenBank/DDBJ databases">
        <authorList>
            <consortium name="AG Swart"/>
            <person name="Singh M."/>
            <person name="Singh A."/>
            <person name="Seah K."/>
            <person name="Emmerich C."/>
        </authorList>
    </citation>
    <scope>NUCLEOTIDE SEQUENCE</scope>
    <source>
        <strain evidence="12">ATCC30299</strain>
    </source>
</reference>
<dbReference type="EMBL" id="CAJZBQ010000037">
    <property type="protein sequence ID" value="CAG9325173.1"/>
    <property type="molecule type" value="Genomic_DNA"/>
</dbReference>
<keyword evidence="5" id="KW-0012">Acyltransferase</keyword>
<name>A0AAU9JHN0_9CILI</name>
<keyword evidence="13" id="KW-1185">Reference proteome</keyword>
<comment type="catalytic activity">
    <reaction evidence="10">
        <text>N-terminal L-methionyl-[transmembrane protein] + acetyl-CoA = N-terminal N(alpha)-acetyl-L-methionyl-[transmembrane protein] + CoA + H(+)</text>
        <dbReference type="Rhea" id="RHEA:50604"/>
        <dbReference type="Rhea" id="RHEA-COMP:12745"/>
        <dbReference type="Rhea" id="RHEA-COMP:12746"/>
        <dbReference type="ChEBI" id="CHEBI:15378"/>
        <dbReference type="ChEBI" id="CHEBI:57287"/>
        <dbReference type="ChEBI" id="CHEBI:57288"/>
        <dbReference type="ChEBI" id="CHEBI:64731"/>
        <dbReference type="ChEBI" id="CHEBI:133414"/>
        <dbReference type="EC" id="2.3.1.259"/>
    </reaction>
</comment>
<dbReference type="PANTHER" id="PTHR14744">
    <property type="entry name" value="N-ALPHA-ACETYLTRANSFERASE 60"/>
    <property type="match status" value="1"/>
</dbReference>
<dbReference type="SUPFAM" id="SSF55729">
    <property type="entry name" value="Acyl-CoA N-acyltransferases (Nat)"/>
    <property type="match status" value="1"/>
</dbReference>
<dbReference type="GO" id="GO:0004402">
    <property type="term" value="F:histone acetyltransferase activity"/>
    <property type="evidence" value="ECO:0007669"/>
    <property type="project" value="TreeGrafter"/>
</dbReference>
<dbReference type="GO" id="GO:0120518">
    <property type="term" value="F:protein N-terminal-methionine acetyltransferase activity"/>
    <property type="evidence" value="ECO:0007669"/>
    <property type="project" value="UniProtKB-EC"/>
</dbReference>
<keyword evidence="4" id="KW-0156">Chromatin regulator</keyword>
<evidence type="ECO:0000256" key="9">
    <source>
        <dbReference type="ARBA" id="ARBA00048017"/>
    </source>
</evidence>
<evidence type="ECO:0000256" key="5">
    <source>
        <dbReference type="ARBA" id="ARBA00023315"/>
    </source>
</evidence>
<keyword evidence="2" id="KW-0808">Transferase</keyword>
<evidence type="ECO:0000313" key="12">
    <source>
        <dbReference type="EMBL" id="CAG9325173.1"/>
    </source>
</evidence>
<dbReference type="Pfam" id="PF00583">
    <property type="entry name" value="Acetyltransf_1"/>
    <property type="match status" value="1"/>
</dbReference>
<accession>A0AAU9JHN0</accession>
<dbReference type="InterPro" id="IPR000182">
    <property type="entry name" value="GNAT_dom"/>
</dbReference>
<evidence type="ECO:0000259" key="11">
    <source>
        <dbReference type="PROSITE" id="PS51186"/>
    </source>
</evidence>
<dbReference type="PROSITE" id="PS51186">
    <property type="entry name" value="GNAT"/>
    <property type="match status" value="1"/>
</dbReference>
<evidence type="ECO:0000256" key="2">
    <source>
        <dbReference type="ARBA" id="ARBA00022679"/>
    </source>
</evidence>
<dbReference type="Gene3D" id="3.40.630.30">
    <property type="match status" value="1"/>
</dbReference>